<dbReference type="Gene3D" id="3.60.40.10">
    <property type="entry name" value="PPM-type phosphatase domain"/>
    <property type="match status" value="1"/>
</dbReference>
<dbReference type="InterPro" id="IPR015655">
    <property type="entry name" value="PP2C"/>
</dbReference>
<proteinExistence type="predicted"/>
<organism evidence="5">
    <name type="scientific">Zooxanthella nutricula</name>
    <dbReference type="NCBI Taxonomy" id="1333877"/>
    <lineage>
        <taxon>Eukaryota</taxon>
        <taxon>Sar</taxon>
        <taxon>Alveolata</taxon>
        <taxon>Dinophyceae</taxon>
        <taxon>Peridiniales</taxon>
        <taxon>Peridiniales incertae sedis</taxon>
        <taxon>Zooxanthella</taxon>
    </lineage>
</organism>
<dbReference type="Pfam" id="PF00481">
    <property type="entry name" value="PP2C"/>
    <property type="match status" value="1"/>
</dbReference>
<evidence type="ECO:0000256" key="1">
    <source>
        <dbReference type="PROSITE-ProRule" id="PRU00278"/>
    </source>
</evidence>
<dbReference type="SUPFAM" id="SSF54534">
    <property type="entry name" value="FKBP-like"/>
    <property type="match status" value="1"/>
</dbReference>
<keyword evidence="1" id="KW-0413">Isomerase</keyword>
<dbReference type="EMBL" id="HBGW01087298">
    <property type="protein sequence ID" value="CAD9637487.1"/>
    <property type="molecule type" value="Transcribed_RNA"/>
</dbReference>
<protein>
    <recommendedName>
        <fullName evidence="6">Peptidylprolyl isomerase</fullName>
    </recommendedName>
</protein>
<dbReference type="GO" id="GO:0003755">
    <property type="term" value="F:peptidyl-prolyl cis-trans isomerase activity"/>
    <property type="evidence" value="ECO:0007669"/>
    <property type="project" value="UniProtKB-KW"/>
</dbReference>
<evidence type="ECO:0000256" key="2">
    <source>
        <dbReference type="SAM" id="MobiDB-lite"/>
    </source>
</evidence>
<evidence type="ECO:0000313" key="5">
    <source>
        <dbReference type="EMBL" id="CAD9637487.1"/>
    </source>
</evidence>
<dbReference type="SUPFAM" id="SSF81606">
    <property type="entry name" value="PP2C-like"/>
    <property type="match status" value="1"/>
</dbReference>
<accession>A0A7S2VLK5</accession>
<dbReference type="CDD" id="cd00143">
    <property type="entry name" value="PP2Cc"/>
    <property type="match status" value="1"/>
</dbReference>
<feature type="domain" description="PPM-type phosphatase" evidence="4">
    <location>
        <begin position="53"/>
        <end position="318"/>
    </location>
</feature>
<dbReference type="PANTHER" id="PTHR47992">
    <property type="entry name" value="PROTEIN PHOSPHATASE"/>
    <property type="match status" value="1"/>
</dbReference>
<evidence type="ECO:0000259" key="4">
    <source>
        <dbReference type="PROSITE" id="PS51746"/>
    </source>
</evidence>
<gene>
    <name evidence="5" type="ORF">BRAN1462_LOCUS55309</name>
</gene>
<dbReference type="AlphaFoldDB" id="A0A7S2VLK5"/>
<sequence length="487" mass="52233">MPINQPLPQIDTEPPEPPNVLVDAVSLGGPSDAKQKPLTRHVFVKDLNKIGTRLKFEHPKTGVFDNKAPMGLYALFDGQSCAGEPGPMAAEFCARNFHMKLLKRLSDLPADFVDEAAIQTALLGTFEDLDQELLAQQDVTDGCGAAVALLIGERLFTAVLGQCSAIMCVASGPAKFTPVKLGGRQGIMENDVMRIRFAGGAVHGEGDFARLRHPTGAESSVSRSLGDRHWKDVQLTGSKSPLIMSLPDVQCVALKGSDEHPFLLLTSSSVASAVLPQELVALGGEFEQQPRAACGEIVTRALPARAGAAQCTAVEVSFLPPRTSGDNKKRAPGTAGPEPPAKKAKVMNSRGGTTLSMRLRHILVRYQDGPQKDVKKGVRSRQDAEAMLRQALRDLRADLKAIKKTPKDAMELVAVTTKKFAELCKRVSECETAKKGGTMCGDLGWLTPEDLARFGGSFKEVVDVLMPGQFSDIAATEQGLHLVQRVA</sequence>
<dbReference type="InterPro" id="IPR036457">
    <property type="entry name" value="PPM-type-like_dom_sf"/>
</dbReference>
<dbReference type="Pfam" id="PF00639">
    <property type="entry name" value="Rotamase"/>
    <property type="match status" value="1"/>
</dbReference>
<reference evidence="5" key="1">
    <citation type="submission" date="2021-01" db="EMBL/GenBank/DDBJ databases">
        <authorList>
            <person name="Corre E."/>
            <person name="Pelletier E."/>
            <person name="Niang G."/>
            <person name="Scheremetjew M."/>
            <person name="Finn R."/>
            <person name="Kale V."/>
            <person name="Holt S."/>
            <person name="Cochrane G."/>
            <person name="Meng A."/>
            <person name="Brown T."/>
            <person name="Cohen L."/>
        </authorList>
    </citation>
    <scope>NUCLEOTIDE SEQUENCE</scope>
    <source>
        <strain evidence="5">RCC3387</strain>
    </source>
</reference>
<dbReference type="SMART" id="SM00332">
    <property type="entry name" value="PP2Cc"/>
    <property type="match status" value="1"/>
</dbReference>
<dbReference type="GO" id="GO:0004722">
    <property type="term" value="F:protein serine/threonine phosphatase activity"/>
    <property type="evidence" value="ECO:0007669"/>
    <property type="project" value="InterPro"/>
</dbReference>
<evidence type="ECO:0000259" key="3">
    <source>
        <dbReference type="PROSITE" id="PS50198"/>
    </source>
</evidence>
<keyword evidence="1" id="KW-0697">Rotamase</keyword>
<evidence type="ECO:0008006" key="6">
    <source>
        <dbReference type="Google" id="ProtNLM"/>
    </source>
</evidence>
<dbReference type="InterPro" id="IPR000297">
    <property type="entry name" value="PPIase_PpiC"/>
</dbReference>
<feature type="region of interest" description="Disordered" evidence="2">
    <location>
        <begin position="319"/>
        <end position="348"/>
    </location>
</feature>
<dbReference type="InterPro" id="IPR046357">
    <property type="entry name" value="PPIase_dom_sf"/>
</dbReference>
<feature type="domain" description="PpiC" evidence="3">
    <location>
        <begin position="354"/>
        <end position="487"/>
    </location>
</feature>
<dbReference type="PROSITE" id="PS50198">
    <property type="entry name" value="PPIC_PPIASE_2"/>
    <property type="match status" value="1"/>
</dbReference>
<dbReference type="Gene3D" id="3.10.50.40">
    <property type="match status" value="1"/>
</dbReference>
<dbReference type="InterPro" id="IPR001932">
    <property type="entry name" value="PPM-type_phosphatase-like_dom"/>
</dbReference>
<dbReference type="PROSITE" id="PS51746">
    <property type="entry name" value="PPM_2"/>
    <property type="match status" value="1"/>
</dbReference>
<name>A0A7S2VLK5_9DINO</name>